<sequence>MSAKMPSHPSNMWETAFVYGFFVTFRPCLDQRVFTIEELEESILNTRENTLVVDICQMLLTALGYQQRKTTLEKALLRFIDERVDIEECFPKGMNPLRSVTDFHELQFHFKVHILKCLCETHLVENAKIRDHIKNNQEEEGFAITPLGKDSKKRIYWRVGENSRIYRETRRKKMLGCVWETVAKNVDDLEILAIGLAENSNRDQESLRRLLVEDMIPQVQADILREERKLLRLASLRKEPPTLRTRRKRVNYNDDEVLDDLVSDRTSDTSSQSEPLEVLSTRKAVEPTPYISNGTRRSKRLNSSSVDPDMV</sequence>
<feature type="region of interest" description="Disordered" evidence="3">
    <location>
        <begin position="261"/>
        <end position="311"/>
    </location>
</feature>
<accession>A0A1Y1ZBA5</accession>
<dbReference type="PANTHER" id="PTHR42107:SF1">
    <property type="entry name" value="WHIM1 DOMAIN-CONTAINING PROTEIN"/>
    <property type="match status" value="1"/>
</dbReference>
<dbReference type="OrthoDB" id="349045at2759"/>
<comment type="subcellular location">
    <subcellularLocation>
        <location evidence="1">Nucleus</location>
    </subcellularLocation>
</comment>
<proteinExistence type="predicted"/>
<feature type="compositionally biased region" description="Polar residues" evidence="3">
    <location>
        <begin position="290"/>
        <end position="311"/>
    </location>
</feature>
<keyword evidence="2" id="KW-0539">Nucleus</keyword>
<dbReference type="EMBL" id="MCFE01000008">
    <property type="protein sequence ID" value="ORY07466.1"/>
    <property type="molecule type" value="Genomic_DNA"/>
</dbReference>
<feature type="domain" description="DDT" evidence="4">
    <location>
        <begin position="18"/>
        <end position="63"/>
    </location>
</feature>
<dbReference type="PANTHER" id="PTHR42107">
    <property type="entry name" value="YALI0D24453P"/>
    <property type="match status" value="1"/>
</dbReference>
<evidence type="ECO:0000256" key="2">
    <source>
        <dbReference type="ARBA" id="ARBA00023242"/>
    </source>
</evidence>
<comment type="caution">
    <text evidence="5">The sequence shown here is derived from an EMBL/GenBank/DDBJ whole genome shotgun (WGS) entry which is preliminary data.</text>
</comment>
<evidence type="ECO:0000313" key="6">
    <source>
        <dbReference type="Proteomes" id="UP000193498"/>
    </source>
</evidence>
<reference evidence="5 6" key="1">
    <citation type="submission" date="2016-07" db="EMBL/GenBank/DDBJ databases">
        <title>Pervasive Adenine N6-methylation of Active Genes in Fungi.</title>
        <authorList>
            <consortium name="DOE Joint Genome Institute"/>
            <person name="Mondo S.J."/>
            <person name="Dannebaum R.O."/>
            <person name="Kuo R.C."/>
            <person name="Labutti K."/>
            <person name="Haridas S."/>
            <person name="Kuo A."/>
            <person name="Salamov A."/>
            <person name="Ahrendt S.R."/>
            <person name="Lipzen A."/>
            <person name="Sullivan W."/>
            <person name="Andreopoulos W.B."/>
            <person name="Clum A."/>
            <person name="Lindquist E."/>
            <person name="Daum C."/>
            <person name="Ramamoorthy G.K."/>
            <person name="Gryganskyi A."/>
            <person name="Culley D."/>
            <person name="Magnuson J.K."/>
            <person name="James T.Y."/>
            <person name="O'Malley M.A."/>
            <person name="Stajich J.E."/>
            <person name="Spatafora J.W."/>
            <person name="Visel A."/>
            <person name="Grigoriev I.V."/>
        </authorList>
    </citation>
    <scope>NUCLEOTIDE SEQUENCE [LARGE SCALE GENOMIC DNA]</scope>
    <source>
        <strain evidence="5 6">CBS 931.73</strain>
    </source>
</reference>
<dbReference type="Proteomes" id="UP000193498">
    <property type="component" value="Unassembled WGS sequence"/>
</dbReference>
<dbReference type="Pfam" id="PF02791">
    <property type="entry name" value="DDT"/>
    <property type="match status" value="1"/>
</dbReference>
<dbReference type="STRING" id="1314790.A0A1Y1ZBA5"/>
<evidence type="ECO:0000259" key="4">
    <source>
        <dbReference type="Pfam" id="PF02791"/>
    </source>
</evidence>
<dbReference type="AlphaFoldDB" id="A0A1Y1ZBA5"/>
<evidence type="ECO:0000256" key="3">
    <source>
        <dbReference type="SAM" id="MobiDB-lite"/>
    </source>
</evidence>
<organism evidence="5 6">
    <name type="scientific">Basidiobolus meristosporus CBS 931.73</name>
    <dbReference type="NCBI Taxonomy" id="1314790"/>
    <lineage>
        <taxon>Eukaryota</taxon>
        <taxon>Fungi</taxon>
        <taxon>Fungi incertae sedis</taxon>
        <taxon>Zoopagomycota</taxon>
        <taxon>Entomophthoromycotina</taxon>
        <taxon>Basidiobolomycetes</taxon>
        <taxon>Basidiobolales</taxon>
        <taxon>Basidiobolaceae</taxon>
        <taxon>Basidiobolus</taxon>
    </lineage>
</organism>
<gene>
    <name evidence="5" type="ORF">K493DRAFT_403697</name>
</gene>
<dbReference type="InParanoid" id="A0A1Y1ZBA5"/>
<dbReference type="InterPro" id="IPR018501">
    <property type="entry name" value="DDT_dom"/>
</dbReference>
<keyword evidence="6" id="KW-1185">Reference proteome</keyword>
<protein>
    <recommendedName>
        <fullName evidence="4">DDT domain-containing protein</fullName>
    </recommendedName>
</protein>
<name>A0A1Y1ZBA5_9FUNG</name>
<evidence type="ECO:0000256" key="1">
    <source>
        <dbReference type="ARBA" id="ARBA00004123"/>
    </source>
</evidence>
<dbReference type="GO" id="GO:0005634">
    <property type="term" value="C:nucleus"/>
    <property type="evidence" value="ECO:0007669"/>
    <property type="project" value="UniProtKB-SubCell"/>
</dbReference>
<evidence type="ECO:0000313" key="5">
    <source>
        <dbReference type="EMBL" id="ORY07466.1"/>
    </source>
</evidence>